<dbReference type="AlphaFoldDB" id="A0AA35TNA7"/>
<organism evidence="1 2">
    <name type="scientific">Geodia barretti</name>
    <name type="common">Barrett's horny sponge</name>
    <dbReference type="NCBI Taxonomy" id="519541"/>
    <lineage>
        <taxon>Eukaryota</taxon>
        <taxon>Metazoa</taxon>
        <taxon>Porifera</taxon>
        <taxon>Demospongiae</taxon>
        <taxon>Heteroscleromorpha</taxon>
        <taxon>Tetractinellida</taxon>
        <taxon>Astrophorina</taxon>
        <taxon>Geodiidae</taxon>
        <taxon>Geodia</taxon>
    </lineage>
</organism>
<proteinExistence type="predicted"/>
<evidence type="ECO:0000313" key="2">
    <source>
        <dbReference type="Proteomes" id="UP001174909"/>
    </source>
</evidence>
<accession>A0AA35TNA7</accession>
<keyword evidence="2" id="KW-1185">Reference proteome</keyword>
<dbReference type="Proteomes" id="UP001174909">
    <property type="component" value="Unassembled WGS sequence"/>
</dbReference>
<sequence length="82" mass="9106">MTTAFCLKPQAIFFKTTSSLLKLVTVAHMEVKLGAHAYYIVSMTTTTTISLRHFSLEYTPSLLKLANCSTHGGETWCITSFL</sequence>
<evidence type="ECO:0000313" key="1">
    <source>
        <dbReference type="EMBL" id="CAI8051425.1"/>
    </source>
</evidence>
<name>A0AA35TNA7_GEOBA</name>
<comment type="caution">
    <text evidence="1">The sequence shown here is derived from an EMBL/GenBank/DDBJ whole genome shotgun (WGS) entry which is preliminary data.</text>
</comment>
<dbReference type="EMBL" id="CASHTH010003925">
    <property type="protein sequence ID" value="CAI8051425.1"/>
    <property type="molecule type" value="Genomic_DNA"/>
</dbReference>
<gene>
    <name evidence="1" type="ORF">GBAR_LOCUS28157</name>
</gene>
<protein>
    <submittedName>
        <fullName evidence="1">Uncharacterized protein</fullName>
    </submittedName>
</protein>
<reference evidence="1" key="1">
    <citation type="submission" date="2023-03" db="EMBL/GenBank/DDBJ databases">
        <authorList>
            <person name="Steffen K."/>
            <person name="Cardenas P."/>
        </authorList>
    </citation>
    <scope>NUCLEOTIDE SEQUENCE</scope>
</reference>